<dbReference type="RefSeq" id="WP_185042936.1">
    <property type="nucleotide sequence ID" value="NZ_BAABFG010000005.1"/>
</dbReference>
<keyword evidence="3" id="KW-1185">Reference proteome</keyword>
<dbReference type="Gene3D" id="3.40.50.720">
    <property type="entry name" value="NAD(P)-binding Rossmann-like Domain"/>
    <property type="match status" value="1"/>
</dbReference>
<evidence type="ECO:0000313" key="3">
    <source>
        <dbReference type="Proteomes" id="UP000546162"/>
    </source>
</evidence>
<dbReference type="AlphaFoldDB" id="A0A7W7MA09"/>
<dbReference type="Pfam" id="PF13460">
    <property type="entry name" value="NAD_binding_10"/>
    <property type="match status" value="1"/>
</dbReference>
<name>A0A7W7MA09_9ACTN</name>
<dbReference type="PANTHER" id="PTHR43781">
    <property type="entry name" value="SACCHAROPINE DEHYDROGENASE"/>
    <property type="match status" value="1"/>
</dbReference>
<dbReference type="PANTHER" id="PTHR43781:SF1">
    <property type="entry name" value="SACCHAROPINE DEHYDROGENASE"/>
    <property type="match status" value="1"/>
</dbReference>
<dbReference type="InterPro" id="IPR016040">
    <property type="entry name" value="NAD(P)-bd_dom"/>
</dbReference>
<feature type="domain" description="NAD(P)-binding" evidence="1">
    <location>
        <begin position="9"/>
        <end position="92"/>
    </location>
</feature>
<protein>
    <submittedName>
        <fullName evidence="2">Saccharopine dehydrogenase-like NADP-dependent oxidoreductase</fullName>
    </submittedName>
</protein>
<proteinExistence type="predicted"/>
<dbReference type="InterPro" id="IPR036291">
    <property type="entry name" value="NAD(P)-bd_dom_sf"/>
</dbReference>
<reference evidence="2 3" key="1">
    <citation type="submission" date="2020-08" db="EMBL/GenBank/DDBJ databases">
        <title>Sequencing the genomes of 1000 actinobacteria strains.</title>
        <authorList>
            <person name="Klenk H.-P."/>
        </authorList>
    </citation>
    <scope>NUCLEOTIDE SEQUENCE [LARGE SCALE GENOMIC DNA]</scope>
    <source>
        <strain evidence="2 3">DSM 45809</strain>
    </source>
</reference>
<dbReference type="SUPFAM" id="SSF51735">
    <property type="entry name" value="NAD(P)-binding Rossmann-fold domains"/>
    <property type="match status" value="1"/>
</dbReference>
<dbReference type="Proteomes" id="UP000546162">
    <property type="component" value="Unassembled WGS sequence"/>
</dbReference>
<evidence type="ECO:0000313" key="2">
    <source>
        <dbReference type="EMBL" id="MBB4742593.1"/>
    </source>
</evidence>
<gene>
    <name evidence="2" type="ORF">BJY16_006052</name>
</gene>
<comment type="caution">
    <text evidence="2">The sequence shown here is derived from an EMBL/GenBank/DDBJ whole genome shotgun (WGS) entry which is preliminary data.</text>
</comment>
<accession>A0A7W7MA09</accession>
<dbReference type="EMBL" id="JACHNB010000001">
    <property type="protein sequence ID" value="MBB4742593.1"/>
    <property type="molecule type" value="Genomic_DNA"/>
</dbReference>
<evidence type="ECO:0000259" key="1">
    <source>
        <dbReference type="Pfam" id="PF13460"/>
    </source>
</evidence>
<organism evidence="2 3">
    <name type="scientific">Actinoplanes octamycinicus</name>
    <dbReference type="NCBI Taxonomy" id="135948"/>
    <lineage>
        <taxon>Bacteria</taxon>
        <taxon>Bacillati</taxon>
        <taxon>Actinomycetota</taxon>
        <taxon>Actinomycetes</taxon>
        <taxon>Micromonosporales</taxon>
        <taxon>Micromonosporaceae</taxon>
        <taxon>Actinoplanes</taxon>
    </lineage>
</organism>
<sequence length="322" mass="34213">MSATIAVYGATGTTGRHVTTELHRRGHTPLLLGRDHTRLTALGEHPRPAAVDDPAALDRALHGADAVINTAGPFATTAGPLIAAAQRAGIPYIDVAAEIEANLDTFRQHTDSPTLIIPAMAFYGGLADLLATTALDGDTHADEIHIAYGLTSWHPTPGTLAAGAVSAQRRGGRRLRYTDGTLQHHDDTLPTVTWPFPHPLGPQKVLAGFTMADVVTIPTHLQVRDITTYMTTTAATDLANAGTRTQTPETFTVDVQVRTGRTERRITATGQDIYAISAPLAVEATDRILTGRAHRTRGVASAGTAFDAPDFLHALHHHLTIS</sequence>